<dbReference type="Gene3D" id="3.40.50.410">
    <property type="entry name" value="von Willebrand factor, type A domain"/>
    <property type="match status" value="1"/>
</dbReference>
<dbReference type="EMBL" id="KY684110">
    <property type="protein sequence ID" value="ARF12131.1"/>
    <property type="molecule type" value="Genomic_DNA"/>
</dbReference>
<evidence type="ECO:0000313" key="1">
    <source>
        <dbReference type="EMBL" id="ARF12131.1"/>
    </source>
</evidence>
<organism evidence="1">
    <name type="scientific">Klosneuvirus KNV1</name>
    <dbReference type="NCBI Taxonomy" id="1977640"/>
    <lineage>
        <taxon>Viruses</taxon>
        <taxon>Varidnaviria</taxon>
        <taxon>Bamfordvirae</taxon>
        <taxon>Nucleocytoviricota</taxon>
        <taxon>Megaviricetes</taxon>
        <taxon>Imitervirales</taxon>
        <taxon>Mimiviridae</taxon>
        <taxon>Klosneuvirinae</taxon>
        <taxon>Klosneuvirus</taxon>
    </lineage>
</organism>
<accession>A0A1V0SKD9</accession>
<reference evidence="1" key="1">
    <citation type="journal article" date="2017" name="Science">
        <title>Giant viruses with an expanded complement of translation system components.</title>
        <authorList>
            <person name="Schulz F."/>
            <person name="Yutin N."/>
            <person name="Ivanova N.N."/>
            <person name="Ortega D.R."/>
            <person name="Lee T.K."/>
            <person name="Vierheilig J."/>
            <person name="Daims H."/>
            <person name="Horn M."/>
            <person name="Wagner M."/>
            <person name="Jensen G.J."/>
            <person name="Kyrpides N.C."/>
            <person name="Koonin E.V."/>
            <person name="Woyke T."/>
        </authorList>
    </citation>
    <scope>NUCLEOTIDE SEQUENCE</scope>
    <source>
        <strain evidence="1">KNV1</strain>
    </source>
</reference>
<name>A0A1V0SKD9_9VIRU</name>
<protein>
    <recommendedName>
        <fullName evidence="2">VWFA domain-containing protein</fullName>
    </recommendedName>
</protein>
<evidence type="ECO:0008006" key="2">
    <source>
        <dbReference type="Google" id="ProtNLM"/>
    </source>
</evidence>
<proteinExistence type="predicted"/>
<gene>
    <name evidence="1" type="ORF">Klosneuvirus_3_266</name>
</gene>
<dbReference type="InterPro" id="IPR036465">
    <property type="entry name" value="vWFA_dom_sf"/>
</dbReference>
<sequence length="439" mass="49825">MNSSIQTTVELESQTLRFDAVHKIWGQVELKALSNKFDGFDLVVAIDCCASMEYHLEMVQWLSRFILNSLDERHTFTLICYNRAVLIPVDCFPCTSENKLFISKLLGKLQCDGVSNILECLKSGAKILNQRINQRLCAFAIFTDGRHQFIFPDQIMTEVKKINIPCSVNTFGLGRDQDSGLLHAIAHQTHGVYQNIQTSDQVPMIINSFMDSLHNICATNICITLKCHDGARLVTLATPYKIEEKIKLKEYTITIPTISKNNLKTILFRLSLRKMDAQMQEHQLITVNISADCPNQEHMNTSYGPFSIARTSVASMEQIPATLDCKLNHYMVATTINDAIEMAVKQNYIGGFNKLKETIASINRSVSGDNPFTQVYINNLEECLQYINNDRAFLYGGVHSARMLASEYFMEYRRTIPLRWSYPTPQLTYVFALAYGESS</sequence>
<dbReference type="SUPFAM" id="SSF53300">
    <property type="entry name" value="vWA-like"/>
    <property type="match status" value="1"/>
</dbReference>